<sequence>MKNLRSTARWMMGAFVAMTLILGGIMGYDMASGTGLIRNNPGVTYAIVGCLLIATMGVSILWWLSIDEAQREAHKWAWYWGGSFGLLLSVLAFVVAFAGGDELMSGYTHFMGSEGRLLALGIITAQAPAMLGYGIAWGIWWLRHR</sequence>
<dbReference type="EMBL" id="JAQQKW010000001">
    <property type="protein sequence ID" value="MDC7693259.1"/>
    <property type="molecule type" value="Genomic_DNA"/>
</dbReference>
<evidence type="ECO:0000313" key="2">
    <source>
        <dbReference type="EMBL" id="MDC7693259.1"/>
    </source>
</evidence>
<gene>
    <name evidence="2" type="ORF">PQU94_03065</name>
</gene>
<evidence type="ECO:0008006" key="4">
    <source>
        <dbReference type="Google" id="ProtNLM"/>
    </source>
</evidence>
<evidence type="ECO:0000256" key="1">
    <source>
        <dbReference type="SAM" id="Phobius"/>
    </source>
</evidence>
<organism evidence="2 3">
    <name type="scientific">Asticcacaulis currens</name>
    <dbReference type="NCBI Taxonomy" id="2984210"/>
    <lineage>
        <taxon>Bacteria</taxon>
        <taxon>Pseudomonadati</taxon>
        <taxon>Pseudomonadota</taxon>
        <taxon>Alphaproteobacteria</taxon>
        <taxon>Caulobacterales</taxon>
        <taxon>Caulobacteraceae</taxon>
        <taxon>Asticcacaulis</taxon>
    </lineage>
</organism>
<comment type="caution">
    <text evidence="2">The sequence shown here is derived from an EMBL/GenBank/DDBJ whole genome shotgun (WGS) entry which is preliminary data.</text>
</comment>
<feature type="transmembrane region" description="Helical" evidence="1">
    <location>
        <begin position="76"/>
        <end position="98"/>
    </location>
</feature>
<keyword evidence="1" id="KW-0472">Membrane</keyword>
<feature type="transmembrane region" description="Helical" evidence="1">
    <location>
        <begin position="118"/>
        <end position="142"/>
    </location>
</feature>
<reference evidence="2 3" key="1">
    <citation type="submission" date="2023-01" db="EMBL/GenBank/DDBJ databases">
        <title>Novel species of the genus Asticcacaulis isolated from rivers.</title>
        <authorList>
            <person name="Lu H."/>
        </authorList>
    </citation>
    <scope>NUCLEOTIDE SEQUENCE [LARGE SCALE GENOMIC DNA]</scope>
    <source>
        <strain evidence="2 3">DXS10W</strain>
    </source>
</reference>
<protein>
    <recommendedName>
        <fullName evidence="4">MotA/TolQ/ExbB proton channel domain-containing protein</fullName>
    </recommendedName>
</protein>
<name>A0ABT5IAQ7_9CAUL</name>
<keyword evidence="3" id="KW-1185">Reference proteome</keyword>
<accession>A0ABT5IAQ7</accession>
<feature type="transmembrane region" description="Helical" evidence="1">
    <location>
        <begin position="43"/>
        <end position="64"/>
    </location>
</feature>
<keyword evidence="1" id="KW-0812">Transmembrane</keyword>
<proteinExistence type="predicted"/>
<keyword evidence="1" id="KW-1133">Transmembrane helix</keyword>
<dbReference type="Proteomes" id="UP001216595">
    <property type="component" value="Unassembled WGS sequence"/>
</dbReference>
<evidence type="ECO:0000313" key="3">
    <source>
        <dbReference type="Proteomes" id="UP001216595"/>
    </source>
</evidence>
<dbReference type="RefSeq" id="WP_272740011.1">
    <property type="nucleotide sequence ID" value="NZ_JAQQKW010000001.1"/>
</dbReference>